<evidence type="ECO:0000313" key="2">
    <source>
        <dbReference type="EMBL" id="MBB4704401.1"/>
    </source>
</evidence>
<feature type="transmembrane region" description="Helical" evidence="1">
    <location>
        <begin position="15"/>
        <end position="36"/>
    </location>
</feature>
<keyword evidence="1" id="KW-1133">Transmembrane helix</keyword>
<organism evidence="2 3">
    <name type="scientific">Sphaerisporangium siamense</name>
    <dbReference type="NCBI Taxonomy" id="795645"/>
    <lineage>
        <taxon>Bacteria</taxon>
        <taxon>Bacillati</taxon>
        <taxon>Actinomycetota</taxon>
        <taxon>Actinomycetes</taxon>
        <taxon>Streptosporangiales</taxon>
        <taxon>Streptosporangiaceae</taxon>
        <taxon>Sphaerisporangium</taxon>
    </lineage>
</organism>
<evidence type="ECO:0000313" key="3">
    <source>
        <dbReference type="Proteomes" id="UP000542210"/>
    </source>
</evidence>
<keyword evidence="2" id="KW-0503">Monooxygenase</keyword>
<evidence type="ECO:0000256" key="1">
    <source>
        <dbReference type="SAM" id="Phobius"/>
    </source>
</evidence>
<dbReference type="GO" id="GO:0004497">
    <property type="term" value="F:monooxygenase activity"/>
    <property type="evidence" value="ECO:0007669"/>
    <property type="project" value="UniProtKB-KW"/>
</dbReference>
<dbReference type="EMBL" id="JACHND010000001">
    <property type="protein sequence ID" value="MBB4704401.1"/>
    <property type="molecule type" value="Genomic_DNA"/>
</dbReference>
<proteinExistence type="predicted"/>
<sequence>MALAAPLLDRLPPAARFAIIVPVMVALMLWVVVPLLHRVFGSWLAR</sequence>
<gene>
    <name evidence="2" type="ORF">BJ982_005945</name>
</gene>
<name>A0A7W7DD50_9ACTN</name>
<keyword evidence="3" id="KW-1185">Reference proteome</keyword>
<dbReference type="RefSeq" id="WP_184885428.1">
    <property type="nucleotide sequence ID" value="NZ_BOOV01000011.1"/>
</dbReference>
<comment type="caution">
    <text evidence="2">The sequence shown here is derived from an EMBL/GenBank/DDBJ whole genome shotgun (WGS) entry which is preliminary data.</text>
</comment>
<accession>A0A7W7DD50</accession>
<dbReference type="AlphaFoldDB" id="A0A7W7DD50"/>
<keyword evidence="2" id="KW-0560">Oxidoreductase</keyword>
<dbReference type="Proteomes" id="UP000542210">
    <property type="component" value="Unassembled WGS sequence"/>
</dbReference>
<keyword evidence="1" id="KW-0812">Transmembrane</keyword>
<reference evidence="2 3" key="1">
    <citation type="submission" date="2020-08" db="EMBL/GenBank/DDBJ databases">
        <title>Sequencing the genomes of 1000 actinobacteria strains.</title>
        <authorList>
            <person name="Klenk H.-P."/>
        </authorList>
    </citation>
    <scope>NUCLEOTIDE SEQUENCE [LARGE SCALE GENOMIC DNA]</scope>
    <source>
        <strain evidence="2 3">DSM 45784</strain>
    </source>
</reference>
<keyword evidence="1" id="KW-0472">Membrane</keyword>
<protein>
    <submittedName>
        <fullName evidence="2">Antibiotic biosynthesis monooxygenase (ABM) superfamily enzyme</fullName>
    </submittedName>
</protein>